<dbReference type="GO" id="GO:0048471">
    <property type="term" value="C:perinuclear region of cytoplasm"/>
    <property type="evidence" value="ECO:0007669"/>
    <property type="project" value="TreeGrafter"/>
</dbReference>
<keyword evidence="2" id="KW-0433">Leucine-rich repeat</keyword>
<accession>A0A196SJB7</accession>
<keyword evidence="1" id="KW-0343">GTPase activation</keyword>
<dbReference type="PANTHER" id="PTHR24113:SF12">
    <property type="entry name" value="RAN GTPASE-ACTIVATING PROTEIN 1"/>
    <property type="match status" value="1"/>
</dbReference>
<keyword evidence="3" id="KW-0677">Repeat</keyword>
<reference evidence="4 5" key="1">
    <citation type="submission" date="2016-05" db="EMBL/GenBank/DDBJ databases">
        <title>Nuclear genome of Blastocystis sp. subtype 1 NandII.</title>
        <authorList>
            <person name="Gentekaki E."/>
            <person name="Curtis B."/>
            <person name="Stairs C."/>
            <person name="Eme L."/>
            <person name="Herman E."/>
            <person name="Klimes V."/>
            <person name="Arias M.C."/>
            <person name="Elias M."/>
            <person name="Hilliou F."/>
            <person name="Klute M."/>
            <person name="Malik S.-B."/>
            <person name="Pightling A."/>
            <person name="Rachubinski R."/>
            <person name="Salas D."/>
            <person name="Schlacht A."/>
            <person name="Suga H."/>
            <person name="Archibald J."/>
            <person name="Ball S.G."/>
            <person name="Clark G."/>
            <person name="Dacks J."/>
            <person name="Van Der Giezen M."/>
            <person name="Tsaousis A."/>
            <person name="Roger A."/>
        </authorList>
    </citation>
    <scope>NUCLEOTIDE SEQUENCE [LARGE SCALE GENOMIC DNA]</scope>
    <source>
        <strain evidence="5">ATCC 50177 / NandII</strain>
    </source>
</reference>
<dbReference type="InterPro" id="IPR001611">
    <property type="entry name" value="Leu-rich_rpt"/>
</dbReference>
<evidence type="ECO:0000256" key="3">
    <source>
        <dbReference type="ARBA" id="ARBA00022737"/>
    </source>
</evidence>
<dbReference type="GO" id="GO:0005096">
    <property type="term" value="F:GTPase activator activity"/>
    <property type="evidence" value="ECO:0007669"/>
    <property type="project" value="UniProtKB-KW"/>
</dbReference>
<evidence type="ECO:0000256" key="1">
    <source>
        <dbReference type="ARBA" id="ARBA00022468"/>
    </source>
</evidence>
<gene>
    <name evidence="4" type="ORF">AV274_2010</name>
</gene>
<dbReference type="PANTHER" id="PTHR24113">
    <property type="entry name" value="RAN GTPASE-ACTIVATING PROTEIN 1"/>
    <property type="match status" value="1"/>
</dbReference>
<dbReference type="EMBL" id="LXWW01000091">
    <property type="protein sequence ID" value="OAO16277.1"/>
    <property type="molecule type" value="Genomic_DNA"/>
</dbReference>
<dbReference type="GO" id="GO:0031267">
    <property type="term" value="F:small GTPase binding"/>
    <property type="evidence" value="ECO:0007669"/>
    <property type="project" value="TreeGrafter"/>
</dbReference>
<dbReference type="GO" id="GO:0006913">
    <property type="term" value="P:nucleocytoplasmic transport"/>
    <property type="evidence" value="ECO:0007669"/>
    <property type="project" value="TreeGrafter"/>
</dbReference>
<protein>
    <submittedName>
        <fullName evidence="4">Uncharacterized protein</fullName>
    </submittedName>
</protein>
<dbReference type="Gene3D" id="3.80.10.10">
    <property type="entry name" value="Ribonuclease Inhibitor"/>
    <property type="match status" value="1"/>
</dbReference>
<proteinExistence type="predicted"/>
<evidence type="ECO:0000256" key="2">
    <source>
        <dbReference type="ARBA" id="ARBA00022614"/>
    </source>
</evidence>
<dbReference type="GO" id="GO:0005634">
    <property type="term" value="C:nucleus"/>
    <property type="evidence" value="ECO:0007669"/>
    <property type="project" value="TreeGrafter"/>
</dbReference>
<name>A0A196SJB7_BLAHN</name>
<organism evidence="4 5">
    <name type="scientific">Blastocystis sp. subtype 1 (strain ATCC 50177 / NandII)</name>
    <dbReference type="NCBI Taxonomy" id="478820"/>
    <lineage>
        <taxon>Eukaryota</taxon>
        <taxon>Sar</taxon>
        <taxon>Stramenopiles</taxon>
        <taxon>Bigyra</taxon>
        <taxon>Opalozoa</taxon>
        <taxon>Opalinata</taxon>
        <taxon>Blastocystidae</taxon>
        <taxon>Blastocystis</taxon>
    </lineage>
</organism>
<dbReference type="OrthoDB" id="120976at2759"/>
<keyword evidence="5" id="KW-1185">Reference proteome</keyword>
<sequence length="501" mass="56824">MCVESVDLKNNLFDSEGVKSFMELLEDNTTIHTLNLSDNELTGFSFRWIMNAITICPITHLYLDNAHLSDADMDDAGVLINGCHLTVLSLNLNHIGNAGCRKLLSHLSNVPTLSELSLRYNGITGDSLDCISNFIQKHRSISLLDIAGEPLSRADEQSLQSLGDSSCTLHYSHFTPLMEVAEVDFSLDTAMNVELPYDDVPLEGPMDQPSVNRCALFVLEALHKRLMERNPDCGLKVENVCDVQYVMPSGPTTTKKEIEWIKKVKEYLISEIGPYTSEESIQNNITIRTFVANFPIFVAALTMPTSVVSSTSSCHFELGDVLTNTAGTIKRCGRTRIELVLLLATLVDLKVASVLEKVKEYHMTEVILNLMKEFPLNSILHNACEVFITELLMIKNRDLHVYLLKEVKLYYLLRKELQMELKKRREGVSSNCGYIGVVWDLCCMVEGVIENEGLEMEEKEVEMEEGVWSEEEVHLYEEYKDLNKKVTRVEEYDHYDFSNYM</sequence>
<dbReference type="Proteomes" id="UP000078348">
    <property type="component" value="Unassembled WGS sequence"/>
</dbReference>
<dbReference type="SMART" id="SM00368">
    <property type="entry name" value="LRR_RI"/>
    <property type="match status" value="3"/>
</dbReference>
<dbReference type="GO" id="GO:0005829">
    <property type="term" value="C:cytosol"/>
    <property type="evidence" value="ECO:0007669"/>
    <property type="project" value="TreeGrafter"/>
</dbReference>
<dbReference type="SUPFAM" id="SSF52047">
    <property type="entry name" value="RNI-like"/>
    <property type="match status" value="1"/>
</dbReference>
<evidence type="ECO:0000313" key="4">
    <source>
        <dbReference type="EMBL" id="OAO16277.1"/>
    </source>
</evidence>
<comment type="caution">
    <text evidence="4">The sequence shown here is derived from an EMBL/GenBank/DDBJ whole genome shotgun (WGS) entry which is preliminary data.</text>
</comment>
<dbReference type="InterPro" id="IPR027038">
    <property type="entry name" value="RanGap"/>
</dbReference>
<evidence type="ECO:0000313" key="5">
    <source>
        <dbReference type="Proteomes" id="UP000078348"/>
    </source>
</evidence>
<dbReference type="InterPro" id="IPR032675">
    <property type="entry name" value="LRR_dom_sf"/>
</dbReference>
<dbReference type="STRING" id="478820.A0A196SJB7"/>
<dbReference type="Pfam" id="PF13516">
    <property type="entry name" value="LRR_6"/>
    <property type="match status" value="3"/>
</dbReference>
<dbReference type="AlphaFoldDB" id="A0A196SJB7"/>